<evidence type="ECO:0008006" key="8">
    <source>
        <dbReference type="Google" id="ProtNLM"/>
    </source>
</evidence>
<dbReference type="AlphaFoldDB" id="A0A1Y5RLY9"/>
<evidence type="ECO:0000256" key="4">
    <source>
        <dbReference type="ARBA" id="ARBA00023136"/>
    </source>
</evidence>
<evidence type="ECO:0000256" key="1">
    <source>
        <dbReference type="ARBA" id="ARBA00004127"/>
    </source>
</evidence>
<dbReference type="InterPro" id="IPR007318">
    <property type="entry name" value="Phopholipid_MeTrfase"/>
</dbReference>
<feature type="transmembrane region" description="Helical" evidence="5">
    <location>
        <begin position="39"/>
        <end position="56"/>
    </location>
</feature>
<keyword evidence="4 5" id="KW-0472">Membrane</keyword>
<dbReference type="GO" id="GO:0016740">
    <property type="term" value="F:transferase activity"/>
    <property type="evidence" value="ECO:0007669"/>
    <property type="project" value="UniProtKB-ARBA"/>
</dbReference>
<gene>
    <name evidence="6" type="ORF">PSJ8397_00687</name>
</gene>
<dbReference type="GO" id="GO:0012505">
    <property type="term" value="C:endomembrane system"/>
    <property type="evidence" value="ECO:0007669"/>
    <property type="project" value="UniProtKB-SubCell"/>
</dbReference>
<proteinExistence type="predicted"/>
<name>A0A1Y5RLY9_9RHOB</name>
<keyword evidence="3 5" id="KW-1133">Transmembrane helix</keyword>
<feature type="transmembrane region" description="Helical" evidence="5">
    <location>
        <begin position="92"/>
        <end position="118"/>
    </location>
</feature>
<accession>A0A1Y5RLY9</accession>
<evidence type="ECO:0000256" key="2">
    <source>
        <dbReference type="ARBA" id="ARBA00022692"/>
    </source>
</evidence>
<dbReference type="PANTHER" id="PTHR12714">
    <property type="entry name" value="PROTEIN-S ISOPRENYLCYSTEINE O-METHYLTRANSFERASE"/>
    <property type="match status" value="1"/>
</dbReference>
<dbReference type="Gene3D" id="1.20.120.1630">
    <property type="match status" value="1"/>
</dbReference>
<evidence type="ECO:0000313" key="7">
    <source>
        <dbReference type="Proteomes" id="UP000193623"/>
    </source>
</evidence>
<keyword evidence="2 5" id="KW-0812">Transmembrane</keyword>
<evidence type="ECO:0000313" key="6">
    <source>
        <dbReference type="EMBL" id="SLN19484.1"/>
    </source>
</evidence>
<dbReference type="Proteomes" id="UP000193623">
    <property type="component" value="Unassembled WGS sequence"/>
</dbReference>
<organism evidence="6 7">
    <name type="scientific">Pseudooctadecabacter jejudonensis</name>
    <dbReference type="NCBI Taxonomy" id="1391910"/>
    <lineage>
        <taxon>Bacteria</taxon>
        <taxon>Pseudomonadati</taxon>
        <taxon>Pseudomonadota</taxon>
        <taxon>Alphaproteobacteria</taxon>
        <taxon>Rhodobacterales</taxon>
        <taxon>Paracoccaceae</taxon>
        <taxon>Pseudooctadecabacter</taxon>
    </lineage>
</organism>
<evidence type="ECO:0000256" key="3">
    <source>
        <dbReference type="ARBA" id="ARBA00022989"/>
    </source>
</evidence>
<sequence>MKWLDLPPFWLLGCLVATYWIGGAGAGQGAGPTGVSQTLAGVLAVVGFGLMGAAVFEMRRHKTTFIPHLTAQTLVQSGVFSISRNPIYLGDILVLLAYIIWTQTWLALPLVGGLFWVLTSRFIRPEEACLRAAFGREADIYMQKTRRWL</sequence>
<dbReference type="OrthoDB" id="9811969at2"/>
<evidence type="ECO:0000256" key="5">
    <source>
        <dbReference type="SAM" id="Phobius"/>
    </source>
</evidence>
<dbReference type="Pfam" id="PF04191">
    <property type="entry name" value="PEMT"/>
    <property type="match status" value="1"/>
</dbReference>
<keyword evidence="7" id="KW-1185">Reference proteome</keyword>
<comment type="subcellular location">
    <subcellularLocation>
        <location evidence="1">Endomembrane system</location>
        <topology evidence="1">Multi-pass membrane protein</topology>
    </subcellularLocation>
</comment>
<dbReference type="PANTHER" id="PTHR12714:SF9">
    <property type="entry name" value="PROTEIN-S-ISOPRENYLCYSTEINE O-METHYLTRANSFERASE"/>
    <property type="match status" value="1"/>
</dbReference>
<dbReference type="RefSeq" id="WP_085863121.1">
    <property type="nucleotide sequence ID" value="NZ_FWFT01000001.1"/>
</dbReference>
<protein>
    <recommendedName>
        <fullName evidence="8">Isoprenylcysteine carboxyl methyltransferase (ICMT) family protein</fullName>
    </recommendedName>
</protein>
<reference evidence="6 7" key="1">
    <citation type="submission" date="2017-03" db="EMBL/GenBank/DDBJ databases">
        <authorList>
            <person name="Afonso C.L."/>
            <person name="Miller P.J."/>
            <person name="Scott M.A."/>
            <person name="Spackman E."/>
            <person name="Goraichik I."/>
            <person name="Dimitrov K.M."/>
            <person name="Suarez D.L."/>
            <person name="Swayne D.E."/>
        </authorList>
    </citation>
    <scope>NUCLEOTIDE SEQUENCE [LARGE SCALE GENOMIC DNA]</scope>
    <source>
        <strain evidence="6 7">CECT 8397</strain>
    </source>
</reference>
<dbReference type="EMBL" id="FWFT01000001">
    <property type="protein sequence ID" value="SLN19484.1"/>
    <property type="molecule type" value="Genomic_DNA"/>
</dbReference>